<organism evidence="1 2">
    <name type="scientific">Brachionus plicatilis</name>
    <name type="common">Marine rotifer</name>
    <name type="synonym">Brachionus muelleri</name>
    <dbReference type="NCBI Taxonomy" id="10195"/>
    <lineage>
        <taxon>Eukaryota</taxon>
        <taxon>Metazoa</taxon>
        <taxon>Spiralia</taxon>
        <taxon>Gnathifera</taxon>
        <taxon>Rotifera</taxon>
        <taxon>Eurotatoria</taxon>
        <taxon>Monogononta</taxon>
        <taxon>Pseudotrocha</taxon>
        <taxon>Ploima</taxon>
        <taxon>Brachionidae</taxon>
        <taxon>Brachionus</taxon>
    </lineage>
</organism>
<sequence length="319" mass="36017">MLEFFSMIPTNSCSNAEALKSFVEKIKNMWSSALIRLFKQNENFLFDEFLIQNSYSTLNQSESASEVLYSFGQIDVEIQEIADDKAKVSNQLENDFVEYDSDNDDDICDLIDEDRETIYPNVQQFIQQNNDINDKNSDPMNTLNIDISNNSVPIYSCAAHKINLAVRTSIENSIRRSNTDNLYNDSRASAFCPLKNTPSRRLRAHEHDFTTIQRLAYQPFKSPVDHAPAPTPATPAVTTVLSPTPAPVINVYPQGVVQLDADNRFRRLSLGRGRTLHRSAIDLRRPVPVLVQTQSVVASKFLAVNLEPCGLLIPMDKKE</sequence>
<evidence type="ECO:0000313" key="2">
    <source>
        <dbReference type="Proteomes" id="UP000276133"/>
    </source>
</evidence>
<comment type="caution">
    <text evidence="1">The sequence shown here is derived from an EMBL/GenBank/DDBJ whole genome shotgun (WGS) entry which is preliminary data.</text>
</comment>
<evidence type="ECO:0000313" key="1">
    <source>
        <dbReference type="EMBL" id="RNA09060.1"/>
    </source>
</evidence>
<gene>
    <name evidence="1" type="ORF">BpHYR1_048276</name>
</gene>
<accession>A0A3M7QCE2</accession>
<dbReference type="Proteomes" id="UP000276133">
    <property type="component" value="Unassembled WGS sequence"/>
</dbReference>
<keyword evidence="2" id="KW-1185">Reference proteome</keyword>
<reference evidence="1 2" key="1">
    <citation type="journal article" date="2018" name="Sci. Rep.">
        <title>Genomic signatures of local adaptation to the degree of environmental predictability in rotifers.</title>
        <authorList>
            <person name="Franch-Gras L."/>
            <person name="Hahn C."/>
            <person name="Garcia-Roger E.M."/>
            <person name="Carmona M.J."/>
            <person name="Serra M."/>
            <person name="Gomez A."/>
        </authorList>
    </citation>
    <scope>NUCLEOTIDE SEQUENCE [LARGE SCALE GENOMIC DNA]</scope>
    <source>
        <strain evidence="1">HYR1</strain>
    </source>
</reference>
<dbReference type="AlphaFoldDB" id="A0A3M7QCE2"/>
<name>A0A3M7QCE2_BRAPC</name>
<proteinExistence type="predicted"/>
<dbReference type="EMBL" id="REGN01006555">
    <property type="protein sequence ID" value="RNA09060.1"/>
    <property type="molecule type" value="Genomic_DNA"/>
</dbReference>
<protein>
    <submittedName>
        <fullName evidence="1">Uncharacterized protein</fullName>
    </submittedName>
</protein>